<name>X1LKH6_9ZZZZ</name>
<dbReference type="AlphaFoldDB" id="X1LKH6"/>
<accession>X1LKH6</accession>
<proteinExistence type="predicted"/>
<gene>
    <name evidence="1" type="ORF">S06H3_33141</name>
</gene>
<reference evidence="1" key="1">
    <citation type="journal article" date="2014" name="Front. Microbiol.">
        <title>High frequency of phylogenetically diverse reductive dehalogenase-homologous genes in deep subseafloor sedimentary metagenomes.</title>
        <authorList>
            <person name="Kawai M."/>
            <person name="Futagami T."/>
            <person name="Toyoda A."/>
            <person name="Takaki Y."/>
            <person name="Nishi S."/>
            <person name="Hori S."/>
            <person name="Arai W."/>
            <person name="Tsubouchi T."/>
            <person name="Morono Y."/>
            <person name="Uchiyama I."/>
            <person name="Ito T."/>
            <person name="Fujiyama A."/>
            <person name="Inagaki F."/>
            <person name="Takami H."/>
        </authorList>
    </citation>
    <scope>NUCLEOTIDE SEQUENCE</scope>
    <source>
        <strain evidence="1">Expedition CK06-06</strain>
    </source>
</reference>
<feature type="non-terminal residue" evidence="1">
    <location>
        <position position="154"/>
    </location>
</feature>
<protein>
    <submittedName>
        <fullName evidence="1">Uncharacterized protein</fullName>
    </submittedName>
</protein>
<evidence type="ECO:0000313" key="1">
    <source>
        <dbReference type="EMBL" id="GAI19877.1"/>
    </source>
</evidence>
<organism evidence="1">
    <name type="scientific">marine sediment metagenome</name>
    <dbReference type="NCBI Taxonomy" id="412755"/>
    <lineage>
        <taxon>unclassified sequences</taxon>
        <taxon>metagenomes</taxon>
        <taxon>ecological metagenomes</taxon>
    </lineage>
</organism>
<comment type="caution">
    <text evidence="1">The sequence shown here is derived from an EMBL/GenBank/DDBJ whole genome shotgun (WGS) entry which is preliminary data.</text>
</comment>
<dbReference type="EMBL" id="BARV01019760">
    <property type="protein sequence ID" value="GAI19877.1"/>
    <property type="molecule type" value="Genomic_DNA"/>
</dbReference>
<sequence length="154" mass="17155">MIPLDLGGTESSGITGIAYNRLRKHLGLGSGETQIFDVYQQITKIEDDVRSLIKPDTVPLLFEPVKWKPFSLPDDSHCSIPEKWNPEHDDRGGWIVRDTEGIVCARMPSGGYYFEPACAPLAGVSNVNELSAFDHIIEKFDQPFFADESLDTLT</sequence>